<dbReference type="OrthoDB" id="247013at2759"/>
<dbReference type="InterPro" id="IPR006735">
    <property type="entry name" value="Rtf2"/>
</dbReference>
<comment type="caution">
    <text evidence="1">The sequence shown here is derived from an EMBL/GenBank/DDBJ whole genome shotgun (WGS) entry which is preliminary data.</text>
</comment>
<evidence type="ECO:0000313" key="2">
    <source>
        <dbReference type="Proteomes" id="UP000186176"/>
    </source>
</evidence>
<sequence>MGGDGGSIPKRGDVVKTKGYGFKRNLGGMGYMPNVQVKLTSEENSTKFIMHERWTKCYLTNEPLNPPIVICNKGFLYNKEAIINMLLSKSKIVSHIKKLSDIFEVKNKFNNILNCLICPVTNKNLDYYTKASYYKCCKHIIASSASCLRNPNITKIKENDVRQKHQRICIYCNTNSNFSLNEIKLFSNIT</sequence>
<keyword evidence="2" id="KW-1185">Reference proteome</keyword>
<reference evidence="1 2" key="1">
    <citation type="submission" date="2016-10" db="EMBL/GenBank/DDBJ databases">
        <title>Reductive evolution of mitochondrial metabolism and differential evolution of invasion-related proteins in Cryptosporidium.</title>
        <authorList>
            <person name="Liu S."/>
            <person name="Roellig D.M."/>
            <person name="Guo Y."/>
            <person name="Li N."/>
            <person name="Frace M.A."/>
            <person name="Tang K."/>
            <person name="Zhang L."/>
            <person name="Feng Y."/>
            <person name="Xiao L."/>
        </authorList>
    </citation>
    <scope>NUCLEOTIDE SEQUENCE [LARGE SCALE GENOMIC DNA]</scope>
    <source>
        <strain evidence="1">39726</strain>
    </source>
</reference>
<accession>A0A1J4MGU8</accession>
<dbReference type="VEuPathDB" id="CryptoDB:cubi_01577"/>
<dbReference type="RefSeq" id="XP_028873816.1">
    <property type="nucleotide sequence ID" value="XM_029018589.1"/>
</dbReference>
<dbReference type="PANTHER" id="PTHR12775:SF0">
    <property type="entry name" value="REPLICATION TERMINATION FACTOR 2"/>
    <property type="match status" value="1"/>
</dbReference>
<dbReference type="GO" id="GO:0005634">
    <property type="term" value="C:nucleus"/>
    <property type="evidence" value="ECO:0007669"/>
    <property type="project" value="TreeGrafter"/>
</dbReference>
<gene>
    <name evidence="1" type="ORF">cubi_01577</name>
</gene>
<dbReference type="PANTHER" id="PTHR12775">
    <property type="entry name" value="PROTEIN C20ORF43 HOMOLOG"/>
    <property type="match status" value="1"/>
</dbReference>
<dbReference type="GeneID" id="39978368"/>
<dbReference type="EMBL" id="LRBP01000025">
    <property type="protein sequence ID" value="OII72244.1"/>
    <property type="molecule type" value="Genomic_DNA"/>
</dbReference>
<protein>
    <submittedName>
        <fullName evidence="1">Uncharacterized protein</fullName>
    </submittedName>
</protein>
<dbReference type="Pfam" id="PF04641">
    <property type="entry name" value="Rtf2"/>
    <property type="match status" value="1"/>
</dbReference>
<dbReference type="GO" id="GO:0006274">
    <property type="term" value="P:DNA replication termination"/>
    <property type="evidence" value="ECO:0007669"/>
    <property type="project" value="TreeGrafter"/>
</dbReference>
<name>A0A1J4MGU8_9CRYT</name>
<organism evidence="1 2">
    <name type="scientific">Cryptosporidium ubiquitum</name>
    <dbReference type="NCBI Taxonomy" id="857276"/>
    <lineage>
        <taxon>Eukaryota</taxon>
        <taxon>Sar</taxon>
        <taxon>Alveolata</taxon>
        <taxon>Apicomplexa</taxon>
        <taxon>Conoidasida</taxon>
        <taxon>Coccidia</taxon>
        <taxon>Eucoccidiorida</taxon>
        <taxon>Eimeriorina</taxon>
        <taxon>Cryptosporidiidae</taxon>
        <taxon>Cryptosporidium</taxon>
    </lineage>
</organism>
<dbReference type="Proteomes" id="UP000186176">
    <property type="component" value="Unassembled WGS sequence"/>
</dbReference>
<evidence type="ECO:0000313" key="1">
    <source>
        <dbReference type="EMBL" id="OII72244.1"/>
    </source>
</evidence>
<proteinExistence type="predicted"/>
<dbReference type="AlphaFoldDB" id="A0A1J4MGU8"/>